<reference evidence="2 3" key="1">
    <citation type="submission" date="2021-05" db="EMBL/GenBank/DDBJ databases">
        <title>Novel Bacillus species.</title>
        <authorList>
            <person name="Liu G."/>
        </authorList>
    </citation>
    <scope>NUCLEOTIDE SEQUENCE [LARGE SCALE GENOMIC DNA]</scope>
    <source>
        <strain evidence="2 3">FJAT-49705</strain>
    </source>
</reference>
<dbReference type="EMBL" id="JAGYPM010000003">
    <property type="protein sequence ID" value="MBS4191811.1"/>
    <property type="molecule type" value="Genomic_DNA"/>
</dbReference>
<accession>A0ABS5NW28</accession>
<gene>
    <name evidence="2" type="ORF">KHA94_16605</name>
</gene>
<keyword evidence="3" id="KW-1185">Reference proteome</keyword>
<dbReference type="RefSeq" id="WP_213103216.1">
    <property type="nucleotide sequence ID" value="NZ_JAGYPM010000003.1"/>
</dbReference>
<protein>
    <submittedName>
        <fullName evidence="2">Uncharacterized protein</fullName>
    </submittedName>
</protein>
<name>A0ABS5NW28_9BACI</name>
<evidence type="ECO:0000313" key="3">
    <source>
        <dbReference type="Proteomes" id="UP000681027"/>
    </source>
</evidence>
<organism evidence="2 3">
    <name type="scientific">Cytobacillus citreus</name>
    <dbReference type="NCBI Taxonomy" id="2833586"/>
    <lineage>
        <taxon>Bacteria</taxon>
        <taxon>Bacillati</taxon>
        <taxon>Bacillota</taxon>
        <taxon>Bacilli</taxon>
        <taxon>Bacillales</taxon>
        <taxon>Bacillaceae</taxon>
        <taxon>Cytobacillus</taxon>
    </lineage>
</organism>
<evidence type="ECO:0000313" key="2">
    <source>
        <dbReference type="EMBL" id="MBS4191811.1"/>
    </source>
</evidence>
<dbReference type="Proteomes" id="UP000681027">
    <property type="component" value="Unassembled WGS sequence"/>
</dbReference>
<proteinExistence type="predicted"/>
<evidence type="ECO:0000256" key="1">
    <source>
        <dbReference type="SAM" id="MobiDB-lite"/>
    </source>
</evidence>
<feature type="region of interest" description="Disordered" evidence="1">
    <location>
        <begin position="41"/>
        <end position="65"/>
    </location>
</feature>
<sequence>MSNKEEDFLIKEATKNEIKIPLFGPPDGKIIATGEMFRGPSTGITSEFDLENPGRQLAEKDQKID</sequence>
<comment type="caution">
    <text evidence="2">The sequence shown here is derived from an EMBL/GenBank/DDBJ whole genome shotgun (WGS) entry which is preliminary data.</text>
</comment>